<dbReference type="OrthoDB" id="668540at2759"/>
<feature type="repeat" description="Pumilio" evidence="2">
    <location>
        <begin position="631"/>
        <end position="666"/>
    </location>
</feature>
<name>A0A422NCM4_9TRYP</name>
<dbReference type="Proteomes" id="UP000284403">
    <property type="component" value="Unassembled WGS sequence"/>
</dbReference>
<feature type="compositionally biased region" description="Basic and acidic residues" evidence="3">
    <location>
        <begin position="691"/>
        <end position="700"/>
    </location>
</feature>
<keyword evidence="1" id="KW-0677">Repeat</keyword>
<dbReference type="AlphaFoldDB" id="A0A422NCM4"/>
<feature type="region of interest" description="Disordered" evidence="3">
    <location>
        <begin position="691"/>
        <end position="727"/>
    </location>
</feature>
<dbReference type="InterPro" id="IPR016024">
    <property type="entry name" value="ARM-type_fold"/>
</dbReference>
<dbReference type="CDD" id="cd07920">
    <property type="entry name" value="Pumilio"/>
    <property type="match status" value="1"/>
</dbReference>
<dbReference type="PANTHER" id="PTHR12537">
    <property type="entry name" value="RNA BINDING PROTEIN PUMILIO-RELATED"/>
    <property type="match status" value="1"/>
</dbReference>
<sequence length="833" mass="91931">MFSLDVVERSWGEEGERVQQQQQQQLMPSVNKSGEYGMEAGAAMAFAPHMRSSFPGHADRRSPPFVGSTPPPSQQQTSSAPWSRYTALDFELLLHEGKQPTEDMRRSLAYMRWYNSKRLHDSQLLPPLADPRYNSRDIIEEPWENASAVRVVGPMNLSGGGGVEPGKGNFRLELDAKNLQQAQEQRAFNPYAAGFQQHDENMLSPGTQFFGAYAPTPLATTATPNTLRAYAHSRMGAQNSSVVPNAERDMSQAVPPMPAQPLYTEWNTTADFRGGANALPAVNQQYYTQEPMNPFDYYTDSAVAGYYNTAVAGMSDPAHVQPAFMTMVPVTDSSMMRGGGGGGGGGGSGGGRSRRGGGGGGGRGRGAGSGRWNSAGGKSSGRGASYSEPLQPRSARLEEYRVDAINGATSHWRISHILGYAVEFAQDQEGSRFIQRAVDSATHDEVDALFHEIFESPLDLVTDIFGNYVLQKLLEVGNARQLAYAATRLQNNVVPLTLQTYGCRVIQKCIEVMPPEGLDIILAELKGNVAKCIQDQNGNHVVQKCVEVTPQRCGFIVQAFTGRVMELATHAYGCRVIQCIMQHCPDQEEAIFSELLKCVDTLAKDQYGNYVIQHVLQNMKDEDKVARVFDALKKEFYEFSKQKFASNVMEKLFIRADPEQRMELIQMLCSPVEGLETSPVEVLAFERSAPVKKDETEKHRNGYPKKGRRDKEREREKESAGGPVLEVHSDGKELPSMLCLMMQNAYANYVAQRVLDAADVEQFWCLVDNIQKFLVPISTYTYGAPIVQRLVRRELVKAPDDLVFNLAPAHPGAGGRGSHAHHRRKAAESDNTA</sequence>
<evidence type="ECO:0000313" key="5">
    <source>
        <dbReference type="EMBL" id="RNF03257.1"/>
    </source>
</evidence>
<keyword evidence="6" id="KW-1185">Reference proteome</keyword>
<dbReference type="InterPro" id="IPR001313">
    <property type="entry name" value="Pumilio_RNA-bd_rpt"/>
</dbReference>
<feature type="compositionally biased region" description="Gly residues" evidence="3">
    <location>
        <begin position="337"/>
        <end position="369"/>
    </location>
</feature>
<feature type="repeat" description="Pumilio" evidence="2">
    <location>
        <begin position="452"/>
        <end position="487"/>
    </location>
</feature>
<dbReference type="PANTHER" id="PTHR12537:SF183">
    <property type="entry name" value="RNA BINDING PROTEIN, PUTATIVE-RELATED"/>
    <property type="match status" value="1"/>
</dbReference>
<feature type="repeat" description="Pumilio" evidence="2">
    <location>
        <begin position="416"/>
        <end position="451"/>
    </location>
</feature>
<dbReference type="PROSITE" id="PS50303">
    <property type="entry name" value="PUM_HD"/>
    <property type="match status" value="1"/>
</dbReference>
<evidence type="ECO:0000256" key="1">
    <source>
        <dbReference type="ARBA" id="ARBA00022737"/>
    </source>
</evidence>
<dbReference type="SMART" id="SM00025">
    <property type="entry name" value="Pumilio"/>
    <property type="match status" value="8"/>
</dbReference>
<evidence type="ECO:0000313" key="6">
    <source>
        <dbReference type="Proteomes" id="UP000284403"/>
    </source>
</evidence>
<protein>
    <submittedName>
        <fullName evidence="5">Putative pumilio protein 6</fullName>
    </submittedName>
</protein>
<gene>
    <name evidence="5" type="ORF">Tco025E_08216</name>
</gene>
<dbReference type="EMBL" id="MKKU01000731">
    <property type="protein sequence ID" value="RNF03257.1"/>
    <property type="molecule type" value="Genomic_DNA"/>
</dbReference>
<dbReference type="GO" id="GO:0005737">
    <property type="term" value="C:cytoplasm"/>
    <property type="evidence" value="ECO:0007669"/>
    <property type="project" value="TreeGrafter"/>
</dbReference>
<evidence type="ECO:0000256" key="3">
    <source>
        <dbReference type="SAM" id="MobiDB-lite"/>
    </source>
</evidence>
<organism evidence="5 6">
    <name type="scientific">Trypanosoma conorhini</name>
    <dbReference type="NCBI Taxonomy" id="83891"/>
    <lineage>
        <taxon>Eukaryota</taxon>
        <taxon>Discoba</taxon>
        <taxon>Euglenozoa</taxon>
        <taxon>Kinetoplastea</taxon>
        <taxon>Metakinetoplastina</taxon>
        <taxon>Trypanosomatida</taxon>
        <taxon>Trypanosomatidae</taxon>
        <taxon>Trypanosoma</taxon>
    </lineage>
</organism>
<feature type="domain" description="PUM-HD" evidence="4">
    <location>
        <begin position="392"/>
        <end position="794"/>
    </location>
</feature>
<dbReference type="InterPro" id="IPR033133">
    <property type="entry name" value="PUM-HD"/>
</dbReference>
<feature type="compositionally biased region" description="Basic and acidic residues" evidence="3">
    <location>
        <begin position="709"/>
        <end position="719"/>
    </location>
</feature>
<feature type="region of interest" description="Disordered" evidence="3">
    <location>
        <begin position="334"/>
        <end position="390"/>
    </location>
</feature>
<dbReference type="SUPFAM" id="SSF48371">
    <property type="entry name" value="ARM repeat"/>
    <property type="match status" value="1"/>
</dbReference>
<feature type="compositionally biased region" description="Low complexity" evidence="3">
    <location>
        <begin position="370"/>
        <end position="387"/>
    </location>
</feature>
<proteinExistence type="predicted"/>
<evidence type="ECO:0000256" key="2">
    <source>
        <dbReference type="PROSITE-ProRule" id="PRU00317"/>
    </source>
</evidence>
<dbReference type="Pfam" id="PF00806">
    <property type="entry name" value="PUF"/>
    <property type="match status" value="8"/>
</dbReference>
<dbReference type="InterPro" id="IPR033712">
    <property type="entry name" value="Pumilio_RNA-bd"/>
</dbReference>
<comment type="caution">
    <text evidence="5">The sequence shown here is derived from an EMBL/GenBank/DDBJ whole genome shotgun (WGS) entry which is preliminary data.</text>
</comment>
<dbReference type="RefSeq" id="XP_029224806.1">
    <property type="nucleotide sequence ID" value="XM_029375071.1"/>
</dbReference>
<dbReference type="GO" id="GO:0010608">
    <property type="term" value="P:post-transcriptional regulation of gene expression"/>
    <property type="evidence" value="ECO:0007669"/>
    <property type="project" value="TreeGrafter"/>
</dbReference>
<feature type="region of interest" description="Disordered" evidence="3">
    <location>
        <begin position="51"/>
        <end position="81"/>
    </location>
</feature>
<evidence type="ECO:0000259" key="4">
    <source>
        <dbReference type="PROSITE" id="PS50303"/>
    </source>
</evidence>
<feature type="region of interest" description="Disordered" evidence="3">
    <location>
        <begin position="809"/>
        <end position="833"/>
    </location>
</feature>
<accession>A0A422NCM4</accession>
<dbReference type="Gene3D" id="1.25.10.10">
    <property type="entry name" value="Leucine-rich Repeat Variant"/>
    <property type="match status" value="1"/>
</dbReference>
<dbReference type="PROSITE" id="PS50302">
    <property type="entry name" value="PUM"/>
    <property type="match status" value="6"/>
</dbReference>
<feature type="repeat" description="Pumilio" evidence="2">
    <location>
        <begin position="594"/>
        <end position="630"/>
    </location>
</feature>
<feature type="repeat" description="Pumilio" evidence="2">
    <location>
        <begin position="733"/>
        <end position="768"/>
    </location>
</feature>
<dbReference type="GO" id="GO:0003729">
    <property type="term" value="F:mRNA binding"/>
    <property type="evidence" value="ECO:0007669"/>
    <property type="project" value="TreeGrafter"/>
</dbReference>
<dbReference type="GeneID" id="40321827"/>
<dbReference type="InterPro" id="IPR011989">
    <property type="entry name" value="ARM-like"/>
</dbReference>
<feature type="repeat" description="Pumilio" evidence="2">
    <location>
        <begin position="488"/>
        <end position="523"/>
    </location>
</feature>
<reference evidence="5 6" key="1">
    <citation type="journal article" date="2018" name="BMC Genomics">
        <title>Genomic comparison of Trypanosoma conorhini and Trypanosoma rangeli to Trypanosoma cruzi strains of high and low virulence.</title>
        <authorList>
            <person name="Bradwell K.R."/>
            <person name="Koparde V.N."/>
            <person name="Matveyev A.V."/>
            <person name="Serrano M.G."/>
            <person name="Alves J.M."/>
            <person name="Parikh H."/>
            <person name="Huang B."/>
            <person name="Lee V."/>
            <person name="Espinosa-Alvarez O."/>
            <person name="Ortiz P.A."/>
            <person name="Costa-Martins A.G."/>
            <person name="Teixeira M.M."/>
            <person name="Buck G.A."/>
        </authorList>
    </citation>
    <scope>NUCLEOTIDE SEQUENCE [LARGE SCALE GENOMIC DNA]</scope>
    <source>
        <strain evidence="5 6">025E</strain>
    </source>
</reference>